<keyword evidence="16" id="KW-0997">Cell inner membrane</keyword>
<evidence type="ECO:0000256" key="11">
    <source>
        <dbReference type="ARBA" id="ARBA00023136"/>
    </source>
</evidence>
<evidence type="ECO:0000256" key="8">
    <source>
        <dbReference type="ARBA" id="ARBA00022960"/>
    </source>
</evidence>
<comment type="similarity">
    <text evidence="14 16">Belongs to the SEDS family. FtsW subfamily.</text>
</comment>
<dbReference type="Proteomes" id="UP000014115">
    <property type="component" value="Unassembled WGS sequence"/>
</dbReference>
<evidence type="ECO:0000256" key="10">
    <source>
        <dbReference type="ARBA" id="ARBA00022989"/>
    </source>
</evidence>
<dbReference type="NCBIfam" id="NF008042">
    <property type="entry name" value="PRK10774.1"/>
    <property type="match status" value="1"/>
</dbReference>
<feature type="transmembrane region" description="Helical" evidence="16">
    <location>
        <begin position="295"/>
        <end position="320"/>
    </location>
</feature>
<feature type="transmembrane region" description="Helical" evidence="16">
    <location>
        <begin position="141"/>
        <end position="162"/>
    </location>
</feature>
<dbReference type="GO" id="GO:0008360">
    <property type="term" value="P:regulation of cell shape"/>
    <property type="evidence" value="ECO:0007669"/>
    <property type="project" value="UniProtKB-KW"/>
</dbReference>
<dbReference type="PANTHER" id="PTHR30474:SF2">
    <property type="entry name" value="PEPTIDOGLYCAN GLYCOSYLTRANSFERASE FTSW-RELATED"/>
    <property type="match status" value="1"/>
</dbReference>
<dbReference type="GO" id="GO:0005886">
    <property type="term" value="C:plasma membrane"/>
    <property type="evidence" value="ECO:0007669"/>
    <property type="project" value="UniProtKB-SubCell"/>
</dbReference>
<evidence type="ECO:0000256" key="6">
    <source>
        <dbReference type="ARBA" id="ARBA00022679"/>
    </source>
</evidence>
<evidence type="ECO:0000313" key="17">
    <source>
        <dbReference type="EMBL" id="EKE85335.1"/>
    </source>
</evidence>
<feature type="transmembrane region" description="Helical" evidence="16">
    <location>
        <begin position="111"/>
        <end position="129"/>
    </location>
</feature>
<keyword evidence="6 16" id="KW-0808">Transferase</keyword>
<feature type="transmembrane region" description="Helical" evidence="16">
    <location>
        <begin position="197"/>
        <end position="214"/>
    </location>
</feature>
<dbReference type="PANTHER" id="PTHR30474">
    <property type="entry name" value="CELL CYCLE PROTEIN"/>
    <property type="match status" value="1"/>
</dbReference>
<evidence type="ECO:0000256" key="1">
    <source>
        <dbReference type="ARBA" id="ARBA00004651"/>
    </source>
</evidence>
<accession>K2L6C2</accession>
<dbReference type="GO" id="GO:0015648">
    <property type="term" value="F:lipid-linked peptidoglycan transporter activity"/>
    <property type="evidence" value="ECO:0007669"/>
    <property type="project" value="TreeGrafter"/>
</dbReference>
<evidence type="ECO:0000256" key="4">
    <source>
        <dbReference type="ARBA" id="ARBA00022618"/>
    </source>
</evidence>
<dbReference type="InterPro" id="IPR001182">
    <property type="entry name" value="FtsW/RodA"/>
</dbReference>
<dbReference type="GO" id="GO:0043093">
    <property type="term" value="P:FtsZ-dependent cytokinesis"/>
    <property type="evidence" value="ECO:0007669"/>
    <property type="project" value="UniProtKB-UniRule"/>
</dbReference>
<dbReference type="InterPro" id="IPR018365">
    <property type="entry name" value="Cell_cycle_FtsW-rel_CS"/>
</dbReference>
<evidence type="ECO:0000256" key="12">
    <source>
        <dbReference type="ARBA" id="ARBA00023306"/>
    </source>
</evidence>
<keyword evidence="5 16" id="KW-0328">Glycosyltransferase</keyword>
<keyword evidence="4 16" id="KW-0132">Cell division</keyword>
<evidence type="ECO:0000256" key="15">
    <source>
        <dbReference type="ARBA" id="ARBA00049902"/>
    </source>
</evidence>
<evidence type="ECO:0000256" key="2">
    <source>
        <dbReference type="ARBA" id="ARBA00004752"/>
    </source>
</evidence>
<dbReference type="HAMAP" id="MF_00913">
    <property type="entry name" value="PGT_FtsW_proteobact"/>
    <property type="match status" value="1"/>
</dbReference>
<dbReference type="PROSITE" id="PS00428">
    <property type="entry name" value="FTSW_RODA_SPOVE"/>
    <property type="match status" value="1"/>
</dbReference>
<evidence type="ECO:0000256" key="7">
    <source>
        <dbReference type="ARBA" id="ARBA00022692"/>
    </source>
</evidence>
<name>K2L6C2_9GAMM</name>
<dbReference type="STRING" id="740709.A10D4_03285"/>
<dbReference type="NCBIfam" id="TIGR02614">
    <property type="entry name" value="ftsW"/>
    <property type="match status" value="1"/>
</dbReference>
<dbReference type="AlphaFoldDB" id="K2L6C2"/>
<keyword evidence="12 16" id="KW-0131">Cell cycle</keyword>
<dbReference type="GO" id="GO:0071555">
    <property type="term" value="P:cell wall organization"/>
    <property type="evidence" value="ECO:0007669"/>
    <property type="project" value="UniProtKB-KW"/>
</dbReference>
<gene>
    <name evidence="16" type="primary">ftsW</name>
    <name evidence="17" type="ORF">A10D4_03285</name>
</gene>
<comment type="subcellular location">
    <subcellularLocation>
        <location evidence="16">Cell inner membrane</location>
        <topology evidence="16">Multi-pass membrane protein</topology>
    </subcellularLocation>
    <subcellularLocation>
        <location evidence="1">Cell membrane</location>
        <topology evidence="1">Multi-pass membrane protein</topology>
    </subcellularLocation>
    <text evidence="16">Localizes to the division septum.</text>
</comment>
<evidence type="ECO:0000256" key="5">
    <source>
        <dbReference type="ARBA" id="ARBA00022676"/>
    </source>
</evidence>
<dbReference type="GO" id="GO:0009252">
    <property type="term" value="P:peptidoglycan biosynthetic process"/>
    <property type="evidence" value="ECO:0007669"/>
    <property type="project" value="UniProtKB-UniRule"/>
</dbReference>
<comment type="caution">
    <text evidence="17">The sequence shown here is derived from an EMBL/GenBank/DDBJ whole genome shotgun (WGS) entry which is preliminary data.</text>
</comment>
<keyword evidence="10 16" id="KW-1133">Transmembrane helix</keyword>
<feature type="transmembrane region" description="Helical" evidence="16">
    <location>
        <begin position="340"/>
        <end position="361"/>
    </location>
</feature>
<evidence type="ECO:0000256" key="16">
    <source>
        <dbReference type="HAMAP-Rule" id="MF_00913"/>
    </source>
</evidence>
<keyword evidence="3 16" id="KW-1003">Cell membrane</keyword>
<proteinExistence type="inferred from homology"/>
<dbReference type="InterPro" id="IPR013437">
    <property type="entry name" value="FtsW"/>
</dbReference>
<dbReference type="PATRIC" id="fig|740709.3.peg.661"/>
<reference evidence="17 18" key="1">
    <citation type="journal article" date="2012" name="J. Bacteriol.">
        <title>Genome Sequence of Idiomarina xiamenensis Type Strain 10-D-4.</title>
        <authorList>
            <person name="Lai Q."/>
            <person name="Wang L."/>
            <person name="Wang W."/>
            <person name="Shao Z."/>
        </authorList>
    </citation>
    <scope>NUCLEOTIDE SEQUENCE [LARGE SCALE GENOMIC DNA]</scope>
    <source>
        <strain evidence="17 18">10-D-4</strain>
    </source>
</reference>
<dbReference type="EMBL" id="AMRG01000003">
    <property type="protein sequence ID" value="EKE85335.1"/>
    <property type="molecule type" value="Genomic_DNA"/>
</dbReference>
<feature type="transmembrane region" description="Helical" evidence="16">
    <location>
        <begin position="373"/>
        <end position="394"/>
    </location>
</feature>
<feature type="transmembrane region" description="Helical" evidence="16">
    <location>
        <begin position="45"/>
        <end position="65"/>
    </location>
</feature>
<sequence>MARTDNMNANNEQQLAFEISAPTVWQRVRGWLMPQQEMLLYDRQLLLLALALMAFGFVMVCSASLPVAERLTGNPFYFAIRHGMYIVAALTAACCAMFVPMSLWQQQSGRLLLLGLLMLAAVLVVGHTVNGAKRWFKIGPMTVQAAELAKLFFYVYIASYLVRRLDEVRENLKGFIKPLVLLFVAAVLLLLEPDLGTVVVLSATTIAMLFLAGAKLWQFFAVALTCTLAIVLLIILEPYRMERLMSFRNPFQDPYGAGFQLTQSLIAFGQGNVDGLGLGNSIQKLAYLPEAHTDFIMAVVAEELGFIGVMLVIMLVLAMVLRIMRLGRQALLEGQPYGGFLAYGIGVWFSIQAFVNIGVAAGALPTKGLTLPLVSYGGTSLIVSSVAVAILLRIDYELRLARVKVTPGRRQKS</sequence>
<evidence type="ECO:0000256" key="14">
    <source>
        <dbReference type="ARBA" id="ARBA00038053"/>
    </source>
</evidence>
<dbReference type="EC" id="2.4.99.28" evidence="16"/>
<keyword evidence="9 16" id="KW-0573">Peptidoglycan synthesis</keyword>
<keyword evidence="13 16" id="KW-0961">Cell wall biogenesis/degradation</keyword>
<evidence type="ECO:0000256" key="13">
    <source>
        <dbReference type="ARBA" id="ARBA00023316"/>
    </source>
</evidence>
<comment type="pathway">
    <text evidence="2 16">Cell wall biogenesis; peptidoglycan biosynthesis.</text>
</comment>
<evidence type="ECO:0000256" key="9">
    <source>
        <dbReference type="ARBA" id="ARBA00022984"/>
    </source>
</evidence>
<dbReference type="eggNOG" id="COG0772">
    <property type="taxonomic scope" value="Bacteria"/>
</dbReference>
<evidence type="ECO:0000313" key="18">
    <source>
        <dbReference type="Proteomes" id="UP000014115"/>
    </source>
</evidence>
<keyword evidence="18" id="KW-1185">Reference proteome</keyword>
<feature type="transmembrane region" description="Helical" evidence="16">
    <location>
        <begin position="219"/>
        <end position="236"/>
    </location>
</feature>
<dbReference type="Pfam" id="PF01098">
    <property type="entry name" value="FTSW_RODA_SPOVE"/>
    <property type="match status" value="1"/>
</dbReference>
<feature type="transmembrane region" description="Helical" evidence="16">
    <location>
        <begin position="85"/>
        <end position="104"/>
    </location>
</feature>
<dbReference type="GO" id="GO:0008955">
    <property type="term" value="F:peptidoglycan glycosyltransferase activity"/>
    <property type="evidence" value="ECO:0007669"/>
    <property type="project" value="UniProtKB-UniRule"/>
</dbReference>
<comment type="catalytic activity">
    <reaction evidence="15 16">
        <text>[GlcNAc-(1-&gt;4)-Mur2Ac(oyl-L-Ala-gamma-D-Glu-L-Lys-D-Ala-D-Ala)](n)-di-trans,octa-cis-undecaprenyl diphosphate + beta-D-GlcNAc-(1-&gt;4)-Mur2Ac(oyl-L-Ala-gamma-D-Glu-L-Lys-D-Ala-D-Ala)-di-trans,octa-cis-undecaprenyl diphosphate = [GlcNAc-(1-&gt;4)-Mur2Ac(oyl-L-Ala-gamma-D-Glu-L-Lys-D-Ala-D-Ala)](n+1)-di-trans,octa-cis-undecaprenyl diphosphate + di-trans,octa-cis-undecaprenyl diphosphate + H(+)</text>
        <dbReference type="Rhea" id="RHEA:23708"/>
        <dbReference type="Rhea" id="RHEA-COMP:9602"/>
        <dbReference type="Rhea" id="RHEA-COMP:9603"/>
        <dbReference type="ChEBI" id="CHEBI:15378"/>
        <dbReference type="ChEBI" id="CHEBI:58405"/>
        <dbReference type="ChEBI" id="CHEBI:60033"/>
        <dbReference type="ChEBI" id="CHEBI:78435"/>
        <dbReference type="EC" id="2.4.99.28"/>
    </reaction>
</comment>
<dbReference type="UniPathway" id="UPA00219"/>
<organism evidence="17 18">
    <name type="scientific">Idiomarina xiamenensis 10-D-4</name>
    <dbReference type="NCBI Taxonomy" id="740709"/>
    <lineage>
        <taxon>Bacteria</taxon>
        <taxon>Pseudomonadati</taxon>
        <taxon>Pseudomonadota</taxon>
        <taxon>Gammaproteobacteria</taxon>
        <taxon>Alteromonadales</taxon>
        <taxon>Idiomarinaceae</taxon>
        <taxon>Idiomarina</taxon>
    </lineage>
</organism>
<comment type="function">
    <text evidence="16">Peptidoglycan polymerase that is essential for cell division.</text>
</comment>
<dbReference type="GO" id="GO:0032153">
    <property type="term" value="C:cell division site"/>
    <property type="evidence" value="ECO:0007669"/>
    <property type="project" value="UniProtKB-UniRule"/>
</dbReference>
<feature type="transmembrane region" description="Helical" evidence="16">
    <location>
        <begin position="174"/>
        <end position="191"/>
    </location>
</feature>
<protein>
    <recommendedName>
        <fullName evidence="16">Probable peptidoglycan glycosyltransferase FtsW</fullName>
        <shortName evidence="16">PGT</shortName>
        <ecNumber evidence="16">2.4.99.28</ecNumber>
    </recommendedName>
    <alternativeName>
        <fullName evidence="16">Cell division protein FtsW</fullName>
    </alternativeName>
    <alternativeName>
        <fullName evidence="16">Cell wall polymerase</fullName>
    </alternativeName>
    <alternativeName>
        <fullName evidence="16">Peptidoglycan polymerase</fullName>
        <shortName evidence="16">PG polymerase</shortName>
    </alternativeName>
</protein>
<keyword evidence="11 16" id="KW-0472">Membrane</keyword>
<keyword evidence="8 16" id="KW-0133">Cell shape</keyword>
<evidence type="ECO:0000256" key="3">
    <source>
        <dbReference type="ARBA" id="ARBA00022475"/>
    </source>
</evidence>
<keyword evidence="7 16" id="KW-0812">Transmembrane</keyword>